<proteinExistence type="predicted"/>
<name>I2CAY6_BACAY</name>
<sequence>MTHLKGGRTHYTYYRHFDPDFFLCDHYFYILETRGIK</sequence>
<evidence type="ECO:0000313" key="2">
    <source>
        <dbReference type="Proteomes" id="UP000002878"/>
    </source>
</evidence>
<accession>I2CAY6</accession>
<protein>
    <submittedName>
        <fullName evidence="1">Uncharacterized protein</fullName>
    </submittedName>
</protein>
<dbReference type="Proteomes" id="UP000002878">
    <property type="component" value="Chromosome"/>
</dbReference>
<dbReference type="HOGENOM" id="CLU_3339465_0_0_9"/>
<dbReference type="AlphaFoldDB" id="I2CAY6"/>
<evidence type="ECO:0000313" key="1">
    <source>
        <dbReference type="EMBL" id="AFJ63810.1"/>
    </source>
</evidence>
<dbReference type="PATRIC" id="fig|1126211.3.peg.3766"/>
<dbReference type="KEGG" id="bqy:MUS_3955"/>
<gene>
    <name evidence="1" type="ORF">MUS_3955</name>
</gene>
<reference evidence="1 2" key="1">
    <citation type="journal article" date="2012" name="J. Biotechnol.">
        <title>Genome sequence of the plant growth promoting strain Bacillus amyloliquefaciens subsp. plantarum B9601-Y2 and expression of mersacidin and other secondary metabolites.</title>
        <authorList>
            <person name="He P."/>
            <person name="Hao K."/>
            <person name="Blom J."/>
            <person name="Ruckert C."/>
            <person name="Vater J."/>
            <person name="Mao Z."/>
            <person name="Wu Y."/>
            <person name="Hou M."/>
            <person name="He P."/>
            <person name="He Y."/>
            <person name="Borriss R."/>
        </authorList>
    </citation>
    <scope>NUCLEOTIDE SEQUENCE [LARGE SCALE GENOMIC DNA]</scope>
    <source>
        <strain evidence="1">Y2</strain>
    </source>
</reference>
<dbReference type="EMBL" id="CP003332">
    <property type="protein sequence ID" value="AFJ63810.1"/>
    <property type="molecule type" value="Genomic_DNA"/>
</dbReference>
<organism evidence="1 2">
    <name type="scientific">Bacillus amyloliquefaciens (strain Y2)</name>
    <name type="common">Bacillus amyloliquefaciens subsp. plantarum (strain B9601-Y2)</name>
    <dbReference type="NCBI Taxonomy" id="1155777"/>
    <lineage>
        <taxon>Bacteria</taxon>
        <taxon>Bacillati</taxon>
        <taxon>Bacillota</taxon>
        <taxon>Bacilli</taxon>
        <taxon>Bacillales</taxon>
        <taxon>Bacillaceae</taxon>
        <taxon>Bacillus</taxon>
        <taxon>Bacillus amyloliquefaciens group</taxon>
    </lineage>
</organism>